<sequence length="49" mass="4568">MSDFTAAIGDGNNPPLASPAVPFLAFDGDGGGVSAGVGAEELSGTGGLC</sequence>
<reference evidence="1 2" key="1">
    <citation type="submission" date="2021-06" db="EMBL/GenBank/DDBJ databases">
        <title>Halomicroarcula sp. a new haloarchaeum isolated from saline soil.</title>
        <authorList>
            <person name="Duran-Viseras A."/>
            <person name="Sanchez-Porro C."/>
            <person name="Ventosa A."/>
        </authorList>
    </citation>
    <scope>NUCLEOTIDE SEQUENCE [LARGE SCALE GENOMIC DNA]</scope>
    <source>
        <strain evidence="1 2">F27</strain>
    </source>
</reference>
<proteinExistence type="predicted"/>
<evidence type="ECO:0000313" key="1">
    <source>
        <dbReference type="EMBL" id="MBX0297094.1"/>
    </source>
</evidence>
<evidence type="ECO:0000313" key="2">
    <source>
        <dbReference type="Proteomes" id="UP001430455"/>
    </source>
</evidence>
<name>A0AAW4PGM9_9EURY</name>
<gene>
    <name evidence="1" type="ORF">EGH23_19640</name>
</gene>
<comment type="caution">
    <text evidence="1">The sequence shown here is derived from an EMBL/GenBank/DDBJ whole genome shotgun (WGS) entry which is preliminary data.</text>
</comment>
<accession>A0AAW4PGM9</accession>
<protein>
    <submittedName>
        <fullName evidence="1">Uncharacterized protein</fullName>
    </submittedName>
</protein>
<dbReference type="RefSeq" id="WP_220581685.1">
    <property type="nucleotide sequence ID" value="NZ_RKLT01000014.1"/>
</dbReference>
<dbReference type="Proteomes" id="UP001430455">
    <property type="component" value="Unassembled WGS sequence"/>
</dbReference>
<dbReference type="AlphaFoldDB" id="A0AAW4PGM9"/>
<organism evidence="1 2">
    <name type="scientific">Haloarcula nitratireducens</name>
    <dbReference type="NCBI Taxonomy" id="2487749"/>
    <lineage>
        <taxon>Archaea</taxon>
        <taxon>Methanobacteriati</taxon>
        <taxon>Methanobacteriota</taxon>
        <taxon>Stenosarchaea group</taxon>
        <taxon>Halobacteria</taxon>
        <taxon>Halobacteriales</taxon>
        <taxon>Haloarculaceae</taxon>
        <taxon>Haloarcula</taxon>
    </lineage>
</organism>
<keyword evidence="2" id="KW-1185">Reference proteome</keyword>
<dbReference type="EMBL" id="RKLT01000014">
    <property type="protein sequence ID" value="MBX0297094.1"/>
    <property type="molecule type" value="Genomic_DNA"/>
</dbReference>